<comment type="caution">
    <text evidence="2">The sequence shown here is derived from an EMBL/GenBank/DDBJ whole genome shotgun (WGS) entry which is preliminary data.</text>
</comment>
<dbReference type="EMBL" id="JALLBG020000254">
    <property type="protein sequence ID" value="KAL3757787.1"/>
    <property type="molecule type" value="Genomic_DNA"/>
</dbReference>
<accession>A0ABD3M2F6</accession>
<dbReference type="AlphaFoldDB" id="A0ABD3M2F6"/>
<gene>
    <name evidence="2" type="ORF">ACHAWU_000428</name>
</gene>
<dbReference type="Proteomes" id="UP001530293">
    <property type="component" value="Unassembled WGS sequence"/>
</dbReference>
<proteinExistence type="predicted"/>
<protein>
    <submittedName>
        <fullName evidence="2">Uncharacterized protein</fullName>
    </submittedName>
</protein>
<keyword evidence="3" id="KW-1185">Reference proteome</keyword>
<evidence type="ECO:0000313" key="2">
    <source>
        <dbReference type="EMBL" id="KAL3757787.1"/>
    </source>
</evidence>
<feature type="chain" id="PRO_5044887996" evidence="1">
    <location>
        <begin position="25"/>
        <end position="594"/>
    </location>
</feature>
<evidence type="ECO:0000256" key="1">
    <source>
        <dbReference type="SAM" id="SignalP"/>
    </source>
</evidence>
<name>A0ABD3M2F6_9STRA</name>
<sequence>MKPYYRSSVMAAVLLVSAATRAKAMTNAFIPAIQATILSRYSSCCFRCALYPSSDDGFHPHQRHHSIIKNRRRLFSALPLFDSAQLGNEQKILQRSKKNSFVEEVISFLDTNGMSMRPLSLHEIRNALEQYMDQYHSNIDGPKSLDRVDGLMAFLEASVILAIGKGTGKNIPLGTNSSTPAVNATSHDNVDFENHLIDNTSVNSGNGMRQDINHQPHSFILHICPTLTLDTIHKLHQKQRTSSVSEAVAAYAWRNSLLTDAFYYYNSVNGGIEQSSIVHLHQDVWNRSPAIVQSRLRSKCGYYHRRIYARQTVVRRITKSDYIPFLEENHLWGATGAKYGYGVFLKSKMKGAKQHQHQTDAEDDAVLVAVATFSSKREVNRAGSKFHSYELLRFCTKLDTTVVGGLTKLVSAFVKEVKNKQTGKVDDSRSVQPGIDIVTSIDRDFGSNTWPNFERVQVMDPIPMFVGGVDGVRRHAVGVGLAPLEQVGDDSGSLSTSMILRAGLPTSLLQQLDDDDQTHKHGIHDWLWQIVAQHGFHPVFDAGVERLMFIAEAYKTNEMSPSDLWDASLPNYVKEHYSVNSGVQRMLNSIRSTR</sequence>
<feature type="signal peptide" evidence="1">
    <location>
        <begin position="1"/>
        <end position="24"/>
    </location>
</feature>
<evidence type="ECO:0000313" key="3">
    <source>
        <dbReference type="Proteomes" id="UP001530293"/>
    </source>
</evidence>
<keyword evidence="1" id="KW-0732">Signal</keyword>
<reference evidence="2 3" key="1">
    <citation type="submission" date="2024-10" db="EMBL/GenBank/DDBJ databases">
        <title>Updated reference genomes for cyclostephanoid diatoms.</title>
        <authorList>
            <person name="Roberts W.R."/>
            <person name="Alverson A.J."/>
        </authorList>
    </citation>
    <scope>NUCLEOTIDE SEQUENCE [LARGE SCALE GENOMIC DNA]</scope>
    <source>
        <strain evidence="2 3">AJA232-27</strain>
    </source>
</reference>
<organism evidence="2 3">
    <name type="scientific">Discostella pseudostelligera</name>
    <dbReference type="NCBI Taxonomy" id="259834"/>
    <lineage>
        <taxon>Eukaryota</taxon>
        <taxon>Sar</taxon>
        <taxon>Stramenopiles</taxon>
        <taxon>Ochrophyta</taxon>
        <taxon>Bacillariophyta</taxon>
        <taxon>Coscinodiscophyceae</taxon>
        <taxon>Thalassiosirophycidae</taxon>
        <taxon>Stephanodiscales</taxon>
        <taxon>Stephanodiscaceae</taxon>
        <taxon>Discostella</taxon>
    </lineage>
</organism>